<dbReference type="Pfam" id="PF16487">
    <property type="entry name" value="ArgoMid"/>
    <property type="match status" value="1"/>
</dbReference>
<dbReference type="InterPro" id="IPR003165">
    <property type="entry name" value="Piwi"/>
</dbReference>
<feature type="compositionally biased region" description="Polar residues" evidence="2">
    <location>
        <begin position="1"/>
        <end position="10"/>
    </location>
</feature>
<dbReference type="InterPro" id="IPR032474">
    <property type="entry name" value="Argonaute_N"/>
</dbReference>
<dbReference type="SMART" id="SM00949">
    <property type="entry name" value="PAZ"/>
    <property type="match status" value="1"/>
</dbReference>
<dbReference type="Pfam" id="PF08699">
    <property type="entry name" value="ArgoL1"/>
    <property type="match status" value="1"/>
</dbReference>
<dbReference type="Gene3D" id="3.40.50.2300">
    <property type="match status" value="1"/>
</dbReference>
<dbReference type="Pfam" id="PF16486">
    <property type="entry name" value="ArgoN"/>
    <property type="match status" value="1"/>
</dbReference>
<evidence type="ECO:0000259" key="4">
    <source>
        <dbReference type="PROSITE" id="PS50822"/>
    </source>
</evidence>
<dbReference type="CDD" id="cd02846">
    <property type="entry name" value="PAZ_argonaute_like"/>
    <property type="match status" value="1"/>
</dbReference>
<dbReference type="SUPFAM" id="SSF101690">
    <property type="entry name" value="PAZ domain"/>
    <property type="match status" value="1"/>
</dbReference>
<feature type="region of interest" description="Disordered" evidence="2">
    <location>
        <begin position="1"/>
        <end position="22"/>
    </location>
</feature>
<evidence type="ECO:0000259" key="3">
    <source>
        <dbReference type="PROSITE" id="PS50821"/>
    </source>
</evidence>
<dbReference type="SMART" id="SM00950">
    <property type="entry name" value="Piwi"/>
    <property type="match status" value="1"/>
</dbReference>
<dbReference type="InterPro" id="IPR036397">
    <property type="entry name" value="RNaseH_sf"/>
</dbReference>
<dbReference type="InterPro" id="IPR032473">
    <property type="entry name" value="Argonaute_Mid_dom"/>
</dbReference>
<comment type="similarity">
    <text evidence="1">Belongs to the argonaute family.</text>
</comment>
<feature type="domain" description="PAZ" evidence="3">
    <location>
        <begin position="250"/>
        <end position="370"/>
    </location>
</feature>
<dbReference type="OrthoDB" id="10252740at2759"/>
<dbReference type="PANTHER" id="PTHR22891">
    <property type="entry name" value="EUKARYOTIC TRANSLATION INITIATION FACTOR 2C"/>
    <property type="match status" value="1"/>
</dbReference>
<dbReference type="Gene3D" id="2.170.260.10">
    <property type="entry name" value="paz domain"/>
    <property type="match status" value="1"/>
</dbReference>
<dbReference type="SUPFAM" id="SSF53098">
    <property type="entry name" value="Ribonuclease H-like"/>
    <property type="match status" value="1"/>
</dbReference>
<reference evidence="5 6" key="1">
    <citation type="journal article" date="2018" name="New Phytol.">
        <title>Phylogenomics of Endogonaceae and evolution of mycorrhizas within Mucoromycota.</title>
        <authorList>
            <person name="Chang Y."/>
            <person name="Desiro A."/>
            <person name="Na H."/>
            <person name="Sandor L."/>
            <person name="Lipzen A."/>
            <person name="Clum A."/>
            <person name="Barry K."/>
            <person name="Grigoriev I.V."/>
            <person name="Martin F.M."/>
            <person name="Stajich J.E."/>
            <person name="Smith M.E."/>
            <person name="Bonito G."/>
            <person name="Spatafora J.W."/>
        </authorList>
    </citation>
    <scope>NUCLEOTIDE SEQUENCE [LARGE SCALE GENOMIC DNA]</scope>
    <source>
        <strain evidence="5 6">GMNB39</strain>
    </source>
</reference>
<dbReference type="CDD" id="cd04657">
    <property type="entry name" value="Piwi_ago-like"/>
    <property type="match status" value="1"/>
</dbReference>
<keyword evidence="6" id="KW-1185">Reference proteome</keyword>
<sequence>MAQATSTDLTPTLPKRPTVGTLGKPITVRTNYYEIDKRPQGPLYHYDCKITDREPRALPNAKPIPVAKTRLIMMEFMEKVLKHEIRVSYDGKYNLHSYRKLPQDKLTSEDTIVYWTRPFFPILSLRPLNPQVTLNSLGGHADVYKISLELVNVIHLEAFNALNKGIRPTTSDQAGQIVTAMNILDVLIHQWPAQRYIAAGKNFYYPAGTVPMSSGLEVWRGAFQSIRMGENGKLYVNVDTAAAAFRKPKNLVDMMAEFFSMHNPNDFLRYKGLADWQTRDLNREYRGTEIEITHRGGDNRPRFKIERFTMQTAEKLKFRDDQTNKELSVANYFKQQYNAQLKYGAYLPCVVIVKKKREIFFPVELCRIVENQRYKNKLNPRATADFIKIACTKPEERERKIQELIRQIDFENNADLRAWGMHVNTKQMLTLNGMYSPCVGLLGSKFVISQDPIPDSHVLLVAVARVLPGPVLAYDPSSKQGQLTPREGAWNLVGQVVPFGSKLTSWAIAVFGSENEMPNIAIGRFIQELVNVCTERGMNVVNKNPKVVRGNRNEDPTVALDKAYSFASFRDPATNIPVVPQLIMCILNDKAKQSRLYDPVKKWGDCKQGIVTQCVTYYPHVPRAQNQYCNNLFLKINAKLGGMNIKLAPKMLGRWNEVPCIIVGCDVTHAPIGSTSPSVATLVASMDSSFARYAAEIRAQPLRREIIEDFGGMLKALLNMFYLRNNKAQPQRILVYRDGVSEGMFEAVKKYEIDAIKRTCAELSVNFKPLVTYVAVQKRHHTRFFPMDQNRDRSGNCVPGTVVDTGVTHPYEFDFFLQSHAGIQGTSRPTHYQVLHDEFQFKSDELQLLTYRLCYTYGRCTRAVSVVPPVFYADQCGYRVRTHLKDANKWSGDESKRTDDSGEDPASLFETLSVNIKGVSRLGFCIS</sequence>
<evidence type="ECO:0000256" key="1">
    <source>
        <dbReference type="RuleBase" id="RU361178"/>
    </source>
</evidence>
<evidence type="ECO:0000256" key="2">
    <source>
        <dbReference type="SAM" id="MobiDB-lite"/>
    </source>
</evidence>
<dbReference type="InterPro" id="IPR014811">
    <property type="entry name" value="ArgoL1"/>
</dbReference>
<accession>A0A433DIP3</accession>
<dbReference type="Pfam" id="PF02170">
    <property type="entry name" value="PAZ"/>
    <property type="match status" value="1"/>
</dbReference>
<dbReference type="Pfam" id="PF02171">
    <property type="entry name" value="Piwi"/>
    <property type="match status" value="1"/>
</dbReference>
<dbReference type="PROSITE" id="PS50821">
    <property type="entry name" value="PAZ"/>
    <property type="match status" value="1"/>
</dbReference>
<dbReference type="PROSITE" id="PS50822">
    <property type="entry name" value="PIWI"/>
    <property type="match status" value="1"/>
</dbReference>
<dbReference type="AlphaFoldDB" id="A0A433DIP3"/>
<evidence type="ECO:0000313" key="5">
    <source>
        <dbReference type="EMBL" id="RUP50723.1"/>
    </source>
</evidence>
<dbReference type="InterPro" id="IPR045246">
    <property type="entry name" value="Piwi_ago-like"/>
</dbReference>
<feature type="domain" description="Piwi" evidence="4">
    <location>
        <begin position="582"/>
        <end position="885"/>
    </location>
</feature>
<gene>
    <name evidence="5" type="ORF">BC936DRAFT_137958</name>
</gene>
<proteinExistence type="inferred from homology"/>
<dbReference type="EMBL" id="RBNI01001222">
    <property type="protein sequence ID" value="RUP50723.1"/>
    <property type="molecule type" value="Genomic_DNA"/>
</dbReference>
<dbReference type="GO" id="GO:0003723">
    <property type="term" value="F:RNA binding"/>
    <property type="evidence" value="ECO:0007669"/>
    <property type="project" value="InterPro"/>
</dbReference>
<dbReference type="InterPro" id="IPR036085">
    <property type="entry name" value="PAZ_dom_sf"/>
</dbReference>
<dbReference type="InterPro" id="IPR012337">
    <property type="entry name" value="RNaseH-like_sf"/>
</dbReference>
<dbReference type="InterPro" id="IPR003100">
    <property type="entry name" value="PAZ_dom"/>
</dbReference>
<protein>
    <submittedName>
        <fullName evidence="5">Piwi domain-containing protein</fullName>
    </submittedName>
</protein>
<dbReference type="Gene3D" id="3.30.420.10">
    <property type="entry name" value="Ribonuclease H-like superfamily/Ribonuclease H"/>
    <property type="match status" value="1"/>
</dbReference>
<name>A0A433DIP3_9FUNG</name>
<dbReference type="SMART" id="SM01163">
    <property type="entry name" value="DUF1785"/>
    <property type="match status" value="1"/>
</dbReference>
<comment type="caution">
    <text evidence="5">The sequence shown here is derived from an EMBL/GenBank/DDBJ whole genome shotgun (WGS) entry which is preliminary data.</text>
</comment>
<organism evidence="5 6">
    <name type="scientific">Jimgerdemannia flammicorona</name>
    <dbReference type="NCBI Taxonomy" id="994334"/>
    <lineage>
        <taxon>Eukaryota</taxon>
        <taxon>Fungi</taxon>
        <taxon>Fungi incertae sedis</taxon>
        <taxon>Mucoromycota</taxon>
        <taxon>Mucoromycotina</taxon>
        <taxon>Endogonomycetes</taxon>
        <taxon>Endogonales</taxon>
        <taxon>Endogonaceae</taxon>
        <taxon>Jimgerdemannia</taxon>
    </lineage>
</organism>
<evidence type="ECO:0000313" key="6">
    <source>
        <dbReference type="Proteomes" id="UP000268093"/>
    </source>
</evidence>
<dbReference type="Proteomes" id="UP000268093">
    <property type="component" value="Unassembled WGS sequence"/>
</dbReference>